<dbReference type="InterPro" id="IPR014284">
    <property type="entry name" value="RNA_pol_sigma-70_dom"/>
</dbReference>
<comment type="caution">
    <text evidence="8">The sequence shown here is derived from an EMBL/GenBank/DDBJ whole genome shotgun (WGS) entry which is preliminary data.</text>
</comment>
<dbReference type="Proteomes" id="UP000886251">
    <property type="component" value="Unassembled WGS sequence"/>
</dbReference>
<evidence type="ECO:0000256" key="5">
    <source>
        <dbReference type="ARBA" id="ARBA00023163"/>
    </source>
</evidence>
<feature type="domain" description="RNA polymerase sigma factor 70 region 4 type 2" evidence="7">
    <location>
        <begin position="102"/>
        <end position="154"/>
    </location>
</feature>
<dbReference type="InterPro" id="IPR039425">
    <property type="entry name" value="RNA_pol_sigma-70-like"/>
</dbReference>
<dbReference type="NCBIfam" id="TIGR02937">
    <property type="entry name" value="sigma70-ECF"/>
    <property type="match status" value="1"/>
</dbReference>
<dbReference type="Gene3D" id="1.10.10.10">
    <property type="entry name" value="Winged helix-like DNA-binding domain superfamily/Winged helix DNA-binding domain"/>
    <property type="match status" value="1"/>
</dbReference>
<dbReference type="GO" id="GO:0016987">
    <property type="term" value="F:sigma factor activity"/>
    <property type="evidence" value="ECO:0007669"/>
    <property type="project" value="UniProtKB-KW"/>
</dbReference>
<keyword evidence="2" id="KW-0805">Transcription regulation</keyword>
<dbReference type="InterPro" id="IPR036388">
    <property type="entry name" value="WH-like_DNA-bd_sf"/>
</dbReference>
<dbReference type="Gene3D" id="1.10.1740.10">
    <property type="match status" value="1"/>
</dbReference>
<dbReference type="EMBL" id="DRKP01000023">
    <property type="protein sequence ID" value="HEB95196.1"/>
    <property type="molecule type" value="Genomic_DNA"/>
</dbReference>
<gene>
    <name evidence="8" type="ORF">ENI96_02035</name>
</gene>
<dbReference type="AlphaFoldDB" id="A0A831W6D1"/>
<evidence type="ECO:0000256" key="2">
    <source>
        <dbReference type="ARBA" id="ARBA00023015"/>
    </source>
</evidence>
<keyword evidence="5" id="KW-0804">Transcription</keyword>
<evidence type="ECO:0000256" key="1">
    <source>
        <dbReference type="ARBA" id="ARBA00010641"/>
    </source>
</evidence>
<dbReference type="PANTHER" id="PTHR43133">
    <property type="entry name" value="RNA POLYMERASE ECF-TYPE SIGMA FACTO"/>
    <property type="match status" value="1"/>
</dbReference>
<evidence type="ECO:0000259" key="6">
    <source>
        <dbReference type="Pfam" id="PF04542"/>
    </source>
</evidence>
<protein>
    <submittedName>
        <fullName evidence="8">RNA polymerase sigma factor</fullName>
    </submittedName>
</protein>
<evidence type="ECO:0000256" key="4">
    <source>
        <dbReference type="ARBA" id="ARBA00023125"/>
    </source>
</evidence>
<name>A0A831W6D1_9GAMM</name>
<keyword evidence="3" id="KW-0731">Sigma factor</keyword>
<organism evidence="8">
    <name type="scientific">Sedimenticola thiotaurini</name>
    <dbReference type="NCBI Taxonomy" id="1543721"/>
    <lineage>
        <taxon>Bacteria</taxon>
        <taxon>Pseudomonadati</taxon>
        <taxon>Pseudomonadota</taxon>
        <taxon>Gammaproteobacteria</taxon>
        <taxon>Chromatiales</taxon>
        <taxon>Sedimenticolaceae</taxon>
        <taxon>Sedimenticola</taxon>
    </lineage>
</organism>
<dbReference type="InterPro" id="IPR013249">
    <property type="entry name" value="RNA_pol_sigma70_r4_t2"/>
</dbReference>
<evidence type="ECO:0000256" key="3">
    <source>
        <dbReference type="ARBA" id="ARBA00023082"/>
    </source>
</evidence>
<evidence type="ECO:0000259" key="7">
    <source>
        <dbReference type="Pfam" id="PF08281"/>
    </source>
</evidence>
<feature type="domain" description="RNA polymerase sigma-70 region 2" evidence="6">
    <location>
        <begin position="10"/>
        <end position="72"/>
    </location>
</feature>
<dbReference type="GO" id="GO:0003677">
    <property type="term" value="F:DNA binding"/>
    <property type="evidence" value="ECO:0007669"/>
    <property type="project" value="UniProtKB-KW"/>
</dbReference>
<proteinExistence type="inferred from homology"/>
<dbReference type="Pfam" id="PF04542">
    <property type="entry name" value="Sigma70_r2"/>
    <property type="match status" value="1"/>
</dbReference>
<dbReference type="SUPFAM" id="SSF88946">
    <property type="entry name" value="Sigma2 domain of RNA polymerase sigma factors"/>
    <property type="match status" value="1"/>
</dbReference>
<accession>A0A831W6D1</accession>
<keyword evidence="4" id="KW-0238">DNA-binding</keyword>
<sequence length="167" mass="19348">MSESEYQTVVQLLPRLRRFAYGLCGSMEAAEDLVQEACTRLLASAGDKEGYLDRWLFRTIRNLHVDGLRSRQVSERYRHRLVQAENDQRVGSRHTEASIELDEVRALMQQLPPEQREVLLLIGVEGFSYRECSRMLDLPIGTVTSRVARARRQLVRWMTSDPKDDEP</sequence>
<dbReference type="InterPro" id="IPR013325">
    <property type="entry name" value="RNA_pol_sigma_r2"/>
</dbReference>
<dbReference type="SUPFAM" id="SSF88659">
    <property type="entry name" value="Sigma3 and sigma4 domains of RNA polymerase sigma factors"/>
    <property type="match status" value="1"/>
</dbReference>
<dbReference type="InterPro" id="IPR013324">
    <property type="entry name" value="RNA_pol_sigma_r3/r4-like"/>
</dbReference>
<comment type="similarity">
    <text evidence="1">Belongs to the sigma-70 factor family. ECF subfamily.</text>
</comment>
<dbReference type="CDD" id="cd06171">
    <property type="entry name" value="Sigma70_r4"/>
    <property type="match status" value="1"/>
</dbReference>
<dbReference type="GO" id="GO:0006352">
    <property type="term" value="P:DNA-templated transcription initiation"/>
    <property type="evidence" value="ECO:0007669"/>
    <property type="project" value="InterPro"/>
</dbReference>
<dbReference type="Pfam" id="PF08281">
    <property type="entry name" value="Sigma70_r4_2"/>
    <property type="match status" value="1"/>
</dbReference>
<dbReference type="PANTHER" id="PTHR43133:SF8">
    <property type="entry name" value="RNA POLYMERASE SIGMA FACTOR HI_1459-RELATED"/>
    <property type="match status" value="1"/>
</dbReference>
<evidence type="ECO:0000313" key="8">
    <source>
        <dbReference type="EMBL" id="HEB95196.1"/>
    </source>
</evidence>
<dbReference type="InterPro" id="IPR007627">
    <property type="entry name" value="RNA_pol_sigma70_r2"/>
</dbReference>
<reference evidence="8" key="1">
    <citation type="journal article" date="2020" name="mSystems">
        <title>Genome- and Community-Level Interaction Insights into Carbon Utilization and Element Cycling Functions of Hydrothermarchaeota in Hydrothermal Sediment.</title>
        <authorList>
            <person name="Zhou Z."/>
            <person name="Liu Y."/>
            <person name="Xu W."/>
            <person name="Pan J."/>
            <person name="Luo Z.H."/>
            <person name="Li M."/>
        </authorList>
    </citation>
    <scope>NUCLEOTIDE SEQUENCE [LARGE SCALE GENOMIC DNA]</scope>
    <source>
        <strain evidence="8">HyVt-443</strain>
    </source>
</reference>